<gene>
    <name evidence="1" type="ORF">SMN809_LOCUS42606</name>
</gene>
<reference evidence="1" key="1">
    <citation type="submission" date="2021-02" db="EMBL/GenBank/DDBJ databases">
        <authorList>
            <person name="Nowell W R."/>
        </authorList>
    </citation>
    <scope>NUCLEOTIDE SEQUENCE</scope>
</reference>
<proteinExistence type="predicted"/>
<sequence>RPILTAARAIKQYSKENENDMVISPMFKTDFFIEQQPSHSEISKTREQLEQDLFEL</sequence>
<accession>A0A8S3A1Z5</accession>
<name>A0A8S3A1Z5_9BILA</name>
<dbReference type="AlphaFoldDB" id="A0A8S3A1Z5"/>
<evidence type="ECO:0000313" key="1">
    <source>
        <dbReference type="EMBL" id="CAF4689518.1"/>
    </source>
</evidence>
<evidence type="ECO:0000313" key="2">
    <source>
        <dbReference type="Proteomes" id="UP000676336"/>
    </source>
</evidence>
<protein>
    <submittedName>
        <fullName evidence="1">Uncharacterized protein</fullName>
    </submittedName>
</protein>
<organism evidence="1 2">
    <name type="scientific">Rotaria magnacalcarata</name>
    <dbReference type="NCBI Taxonomy" id="392030"/>
    <lineage>
        <taxon>Eukaryota</taxon>
        <taxon>Metazoa</taxon>
        <taxon>Spiralia</taxon>
        <taxon>Gnathifera</taxon>
        <taxon>Rotifera</taxon>
        <taxon>Eurotatoria</taxon>
        <taxon>Bdelloidea</taxon>
        <taxon>Philodinida</taxon>
        <taxon>Philodinidae</taxon>
        <taxon>Rotaria</taxon>
    </lineage>
</organism>
<comment type="caution">
    <text evidence="1">The sequence shown here is derived from an EMBL/GenBank/DDBJ whole genome shotgun (WGS) entry which is preliminary data.</text>
</comment>
<dbReference type="Proteomes" id="UP000676336">
    <property type="component" value="Unassembled WGS sequence"/>
</dbReference>
<dbReference type="EMBL" id="CAJOBI010123413">
    <property type="protein sequence ID" value="CAF4689518.1"/>
    <property type="molecule type" value="Genomic_DNA"/>
</dbReference>
<feature type="non-terminal residue" evidence="1">
    <location>
        <position position="1"/>
    </location>
</feature>